<dbReference type="EC" id="3.5.4.33" evidence="4"/>
<dbReference type="PROSITE" id="PS00903">
    <property type="entry name" value="CYT_DCMP_DEAMINASES_1"/>
    <property type="match status" value="1"/>
</dbReference>
<reference evidence="4 5" key="1">
    <citation type="submission" date="2018-03" db="EMBL/GenBank/DDBJ databases">
        <authorList>
            <person name="Keele B.F."/>
        </authorList>
    </citation>
    <scope>NUCLEOTIDE SEQUENCE [LARGE SCALE GENOMIC DNA]</scope>
    <source>
        <strain evidence="4 5">CECT 8504</strain>
    </source>
</reference>
<organism evidence="4 5">
    <name type="scientific">Palleronia abyssalis</name>
    <dbReference type="NCBI Taxonomy" id="1501240"/>
    <lineage>
        <taxon>Bacteria</taxon>
        <taxon>Pseudomonadati</taxon>
        <taxon>Pseudomonadota</taxon>
        <taxon>Alphaproteobacteria</taxon>
        <taxon>Rhodobacterales</taxon>
        <taxon>Roseobacteraceae</taxon>
        <taxon>Palleronia</taxon>
    </lineage>
</organism>
<dbReference type="InterPro" id="IPR016192">
    <property type="entry name" value="APOBEC/CMP_deaminase_Zn-bd"/>
</dbReference>
<sequence>MSNDHTIEPTEAELGALGKAIRRALEISETHDDRAPIVAACLIDDEVAAWGDNEVHVANDPSRHAEIVAMANACGDRPEGIDGASVVTTLQPCEMCLGAMRMAGVTRVVFAAGRPAVRDKYFVYPGLKLEDFAGSADGPFGWAGPVMQDDVLRLYADPQRED</sequence>
<dbReference type="EMBL" id="ONZF01000005">
    <property type="protein sequence ID" value="SPJ24707.1"/>
    <property type="molecule type" value="Genomic_DNA"/>
</dbReference>
<dbReference type="SUPFAM" id="SSF53927">
    <property type="entry name" value="Cytidine deaminase-like"/>
    <property type="match status" value="1"/>
</dbReference>
<dbReference type="GO" id="GO:0052717">
    <property type="term" value="F:tRNA-specific adenosine-34 deaminase activity"/>
    <property type="evidence" value="ECO:0007669"/>
    <property type="project" value="UniProtKB-EC"/>
</dbReference>
<dbReference type="InterPro" id="IPR002125">
    <property type="entry name" value="CMP_dCMP_dom"/>
</dbReference>
<keyword evidence="1" id="KW-0479">Metal-binding</keyword>
<accession>A0A2R8BX11</accession>
<evidence type="ECO:0000313" key="5">
    <source>
        <dbReference type="Proteomes" id="UP000244912"/>
    </source>
</evidence>
<evidence type="ECO:0000256" key="2">
    <source>
        <dbReference type="ARBA" id="ARBA00022833"/>
    </source>
</evidence>
<evidence type="ECO:0000256" key="1">
    <source>
        <dbReference type="ARBA" id="ARBA00022723"/>
    </source>
</evidence>
<dbReference type="InterPro" id="IPR016193">
    <property type="entry name" value="Cytidine_deaminase-like"/>
</dbReference>
<dbReference type="OrthoDB" id="7768233at2"/>
<keyword evidence="5" id="KW-1185">Reference proteome</keyword>
<dbReference type="Gene3D" id="3.40.140.10">
    <property type="entry name" value="Cytidine Deaminase, domain 2"/>
    <property type="match status" value="1"/>
</dbReference>
<evidence type="ECO:0000259" key="3">
    <source>
        <dbReference type="PROSITE" id="PS51747"/>
    </source>
</evidence>
<protein>
    <submittedName>
        <fullName evidence="4">tRNA-specific adenosine deaminase</fullName>
        <ecNumber evidence="4">3.5.4.33</ecNumber>
    </submittedName>
</protein>
<dbReference type="Pfam" id="PF00383">
    <property type="entry name" value="dCMP_cyt_deam_1"/>
    <property type="match status" value="1"/>
</dbReference>
<evidence type="ECO:0000313" key="4">
    <source>
        <dbReference type="EMBL" id="SPJ24707.1"/>
    </source>
</evidence>
<dbReference type="PANTHER" id="PTHR11079:SF162">
    <property type="entry name" value="RIBOFLAVIN BIOSYNTHESIS PROTEIN PYRD, CHLOROPLASTIC"/>
    <property type="match status" value="1"/>
</dbReference>
<dbReference type="PROSITE" id="PS51747">
    <property type="entry name" value="CYT_DCMP_DEAMINASES_2"/>
    <property type="match status" value="1"/>
</dbReference>
<feature type="domain" description="CMP/dCMP-type deaminase" evidence="3">
    <location>
        <begin position="8"/>
        <end position="124"/>
    </location>
</feature>
<dbReference type="CDD" id="cd01285">
    <property type="entry name" value="nucleoside_deaminase"/>
    <property type="match status" value="1"/>
</dbReference>
<keyword evidence="4" id="KW-0378">Hydrolase</keyword>
<dbReference type="PANTHER" id="PTHR11079">
    <property type="entry name" value="CYTOSINE DEAMINASE FAMILY MEMBER"/>
    <property type="match status" value="1"/>
</dbReference>
<dbReference type="AlphaFoldDB" id="A0A2R8BX11"/>
<keyword evidence="2" id="KW-0862">Zinc</keyword>
<dbReference type="RefSeq" id="WP_108894526.1">
    <property type="nucleotide sequence ID" value="NZ_ONZF01000005.1"/>
</dbReference>
<dbReference type="Proteomes" id="UP000244912">
    <property type="component" value="Unassembled WGS sequence"/>
</dbReference>
<gene>
    <name evidence="4" type="primary">tadA_2</name>
    <name evidence="4" type="ORF">PAA8504_02545</name>
</gene>
<name>A0A2R8BX11_9RHOB</name>
<dbReference type="GO" id="GO:0008270">
    <property type="term" value="F:zinc ion binding"/>
    <property type="evidence" value="ECO:0007669"/>
    <property type="project" value="InterPro"/>
</dbReference>
<proteinExistence type="predicted"/>